<evidence type="ECO:0000256" key="1">
    <source>
        <dbReference type="ARBA" id="ARBA00001974"/>
    </source>
</evidence>
<dbReference type="InterPro" id="IPR006091">
    <property type="entry name" value="Acyl-CoA_Oxase/DH_mid-dom"/>
</dbReference>
<dbReference type="SUPFAM" id="SSF47203">
    <property type="entry name" value="Acyl-CoA dehydrogenase C-terminal domain-like"/>
    <property type="match status" value="1"/>
</dbReference>
<dbReference type="GO" id="GO:0050660">
    <property type="term" value="F:flavin adenine dinucleotide binding"/>
    <property type="evidence" value="ECO:0007669"/>
    <property type="project" value="InterPro"/>
</dbReference>
<reference evidence="10 11" key="1">
    <citation type="journal article" date="2019" name="Emerg. Microbes Infect.">
        <title>Comprehensive subspecies identification of 175 nontuberculous mycobacteria species based on 7547 genomic profiles.</title>
        <authorList>
            <person name="Matsumoto Y."/>
            <person name="Kinjo T."/>
            <person name="Motooka D."/>
            <person name="Nabeya D."/>
            <person name="Jung N."/>
            <person name="Uechi K."/>
            <person name="Horii T."/>
            <person name="Iida T."/>
            <person name="Fujita J."/>
            <person name="Nakamura S."/>
        </authorList>
    </citation>
    <scope>NUCLEOTIDE SEQUENCE [LARGE SCALE GENOMIC DNA]</scope>
    <source>
        <strain evidence="10 11">JCM 17322</strain>
    </source>
</reference>
<dbReference type="PANTHER" id="PTHR43884">
    <property type="entry name" value="ACYL-COA DEHYDROGENASE"/>
    <property type="match status" value="1"/>
</dbReference>
<comment type="cofactor">
    <cofactor evidence="1 6">
        <name>FAD</name>
        <dbReference type="ChEBI" id="CHEBI:57692"/>
    </cofactor>
</comment>
<evidence type="ECO:0000256" key="3">
    <source>
        <dbReference type="ARBA" id="ARBA00022630"/>
    </source>
</evidence>
<dbReference type="InterPro" id="IPR009100">
    <property type="entry name" value="AcylCoA_DH/oxidase_NM_dom_sf"/>
</dbReference>
<dbReference type="AlphaFoldDB" id="A0A7I9XVZ3"/>
<dbReference type="FunFam" id="1.20.140.10:FF:000001">
    <property type="entry name" value="Acyl-CoA dehydrogenase"/>
    <property type="match status" value="1"/>
</dbReference>
<keyword evidence="4 6" id="KW-0274">FAD</keyword>
<dbReference type="InterPro" id="IPR013786">
    <property type="entry name" value="AcylCoA_DH/ox_N"/>
</dbReference>
<evidence type="ECO:0000259" key="8">
    <source>
        <dbReference type="Pfam" id="PF02770"/>
    </source>
</evidence>
<dbReference type="Gene3D" id="1.10.540.10">
    <property type="entry name" value="Acyl-CoA dehydrogenase/oxidase, N-terminal domain"/>
    <property type="match status" value="1"/>
</dbReference>
<dbReference type="PIRSF" id="PIRSF016578">
    <property type="entry name" value="HsaA"/>
    <property type="match status" value="1"/>
</dbReference>
<evidence type="ECO:0000259" key="9">
    <source>
        <dbReference type="Pfam" id="PF02771"/>
    </source>
</evidence>
<evidence type="ECO:0000313" key="11">
    <source>
        <dbReference type="Proteomes" id="UP000465361"/>
    </source>
</evidence>
<dbReference type="Pfam" id="PF02771">
    <property type="entry name" value="Acyl-CoA_dh_N"/>
    <property type="match status" value="1"/>
</dbReference>
<dbReference type="InterPro" id="IPR036250">
    <property type="entry name" value="AcylCo_DH-like_C"/>
</dbReference>
<feature type="domain" description="Acyl-CoA dehydrogenase/oxidase C-terminal" evidence="7">
    <location>
        <begin position="241"/>
        <end position="389"/>
    </location>
</feature>
<keyword evidence="3 6" id="KW-0285">Flavoprotein</keyword>
<gene>
    <name evidence="10" type="primary">fadE3</name>
    <name evidence="10" type="ORF">MBOT_13120</name>
</gene>
<keyword evidence="5 6" id="KW-0560">Oxidoreductase</keyword>
<dbReference type="GO" id="GO:0003995">
    <property type="term" value="F:acyl-CoA dehydrogenase activity"/>
    <property type="evidence" value="ECO:0007669"/>
    <property type="project" value="TreeGrafter"/>
</dbReference>
<evidence type="ECO:0000313" key="10">
    <source>
        <dbReference type="EMBL" id="GFG73947.1"/>
    </source>
</evidence>
<feature type="domain" description="Acyl-CoA oxidase/dehydrogenase middle" evidence="8">
    <location>
        <begin position="133"/>
        <end position="226"/>
    </location>
</feature>
<proteinExistence type="inferred from homology"/>
<dbReference type="InterPro" id="IPR046373">
    <property type="entry name" value="Acyl-CoA_Oxase/DH_mid-dom_sf"/>
</dbReference>
<dbReference type="EMBL" id="BLKW01000002">
    <property type="protein sequence ID" value="GFG73947.1"/>
    <property type="molecule type" value="Genomic_DNA"/>
</dbReference>
<comment type="caution">
    <text evidence="10">The sequence shown here is derived from an EMBL/GenBank/DDBJ whole genome shotgun (WGS) entry which is preliminary data.</text>
</comment>
<evidence type="ECO:0000256" key="4">
    <source>
        <dbReference type="ARBA" id="ARBA00022827"/>
    </source>
</evidence>
<evidence type="ECO:0000256" key="5">
    <source>
        <dbReference type="ARBA" id="ARBA00023002"/>
    </source>
</evidence>
<comment type="similarity">
    <text evidence="2 6">Belongs to the acyl-CoA dehydrogenase family.</text>
</comment>
<organism evidence="10 11">
    <name type="scientific">Mycobacterium botniense</name>
    <dbReference type="NCBI Taxonomy" id="84962"/>
    <lineage>
        <taxon>Bacteria</taxon>
        <taxon>Bacillati</taxon>
        <taxon>Actinomycetota</taxon>
        <taxon>Actinomycetes</taxon>
        <taxon>Mycobacteriales</taxon>
        <taxon>Mycobacteriaceae</taxon>
        <taxon>Mycobacterium</taxon>
    </lineage>
</organism>
<dbReference type="InterPro" id="IPR009075">
    <property type="entry name" value="AcylCo_DH/oxidase_C"/>
</dbReference>
<dbReference type="Gene3D" id="2.40.110.10">
    <property type="entry name" value="Butyryl-CoA Dehydrogenase, subunit A, domain 2"/>
    <property type="match status" value="1"/>
</dbReference>
<feature type="domain" description="Acyl-CoA dehydrogenase/oxidase N-terminal" evidence="9">
    <location>
        <begin position="17"/>
        <end position="128"/>
    </location>
</feature>
<dbReference type="Gene3D" id="1.20.140.10">
    <property type="entry name" value="Butyryl-CoA Dehydrogenase, subunit A, domain 3"/>
    <property type="match status" value="1"/>
</dbReference>
<dbReference type="SUPFAM" id="SSF56645">
    <property type="entry name" value="Acyl-CoA dehydrogenase NM domain-like"/>
    <property type="match status" value="1"/>
</dbReference>
<name>A0A7I9XVZ3_9MYCO</name>
<evidence type="ECO:0000256" key="6">
    <source>
        <dbReference type="RuleBase" id="RU362125"/>
    </source>
</evidence>
<dbReference type="InterPro" id="IPR037069">
    <property type="entry name" value="AcylCoA_DH/ox_N_sf"/>
</dbReference>
<protein>
    <submittedName>
        <fullName evidence="10">Acyl-CoA dehydrogenase</fullName>
    </submittedName>
</protein>
<evidence type="ECO:0000256" key="2">
    <source>
        <dbReference type="ARBA" id="ARBA00009347"/>
    </source>
</evidence>
<sequence length="395" mass="42703">MSNDLMDEVAQVSSTSSDDEAMLVATVRAFIDRDVKPTVREVEHANSYPEQWIEQMKRIGIFGLAVPEEYGGSPVSMPCYVLVTQELARGWMSLAGAMGGHTVVAKLLSLFGTEEQKRAYLPPMATGELRATMALTEPGGGSDLQNMSTTALPDGDQLVINGSKTWISNARHSGLIALLCKTDPHATPRHRGISVVLVEPGPGLTVSRDLPKLGYKGVESCELSFDGFRVPAAAILGGVPGRGFAQMMKGLETGRIQVAARALGVATAALEDALAYAQQRETFGKPIWKHQAVGNYLADMATKLTAARELTRYAAERYDSGQRCDMEAGMAKLFASEVAMEIALNAVRIHGGYGYSTEYDVERYFRDAPLMIVGEGTNEIQRNVIAEQLVRRGGI</sequence>
<keyword evidence="11" id="KW-1185">Reference proteome</keyword>
<evidence type="ECO:0000259" key="7">
    <source>
        <dbReference type="Pfam" id="PF00441"/>
    </source>
</evidence>
<dbReference type="Pfam" id="PF02770">
    <property type="entry name" value="Acyl-CoA_dh_M"/>
    <property type="match status" value="1"/>
</dbReference>
<dbReference type="PANTHER" id="PTHR43884:SF12">
    <property type="entry name" value="ISOVALERYL-COA DEHYDROGENASE, MITOCHONDRIAL-RELATED"/>
    <property type="match status" value="1"/>
</dbReference>
<accession>A0A7I9XVZ3</accession>
<dbReference type="Proteomes" id="UP000465361">
    <property type="component" value="Unassembled WGS sequence"/>
</dbReference>
<dbReference type="Pfam" id="PF00441">
    <property type="entry name" value="Acyl-CoA_dh_1"/>
    <property type="match status" value="1"/>
</dbReference>